<dbReference type="EMBL" id="CP072748">
    <property type="protein sequence ID" value="QTX11830.1"/>
    <property type="molecule type" value="Genomic_DNA"/>
</dbReference>
<dbReference type="SUPFAM" id="SSF47598">
    <property type="entry name" value="Ribbon-helix-helix"/>
    <property type="match status" value="1"/>
</dbReference>
<dbReference type="AlphaFoldDB" id="A0A8B0SMT2"/>
<protein>
    <submittedName>
        <fullName evidence="2">CopG family transcriptional regulator</fullName>
    </submittedName>
</protein>
<sequence length="79" mass="9029">MRTTIQLDNHLHEMARQYALASGRTFTALIEEALREKLMARPMQKNRIRVRLKTVQGQGIHRGVDLDSNAALLDLMEAD</sequence>
<evidence type="ECO:0000313" key="3">
    <source>
        <dbReference type="Proteomes" id="UP000664466"/>
    </source>
</evidence>
<gene>
    <name evidence="2" type="ORF">J1836_005695</name>
    <name evidence="1" type="ORF">J1836_07130</name>
</gene>
<reference evidence="2" key="2">
    <citation type="submission" date="2021-04" db="EMBL/GenBank/DDBJ databases">
        <title>Complete Genome and methylome analysis of Thiothrix fructosivorans ATCC 49748.</title>
        <authorList>
            <person name="Fomenkov A."/>
            <person name="Sun L."/>
            <person name="Vincze T."/>
            <person name="Grabovich M.Y."/>
            <person name="Roberts R.J."/>
        </authorList>
    </citation>
    <scope>NUCLEOTIDE SEQUENCE</scope>
    <source>
        <strain evidence="2">ATCC 49748</strain>
    </source>
</reference>
<name>A0A8B0SMT2_9GAMM</name>
<accession>A0A8B0SMT2</accession>
<dbReference type="GO" id="GO:0006355">
    <property type="term" value="P:regulation of DNA-templated transcription"/>
    <property type="evidence" value="ECO:0007669"/>
    <property type="project" value="InterPro"/>
</dbReference>
<keyword evidence="3" id="KW-1185">Reference proteome</keyword>
<dbReference type="InterPro" id="IPR010985">
    <property type="entry name" value="Ribbon_hlx_hlx"/>
</dbReference>
<proteinExistence type="predicted"/>
<dbReference type="RefSeq" id="WP_207250390.1">
    <property type="nucleotide sequence ID" value="NZ_JAFMPM010000006.1"/>
</dbReference>
<evidence type="ECO:0000313" key="1">
    <source>
        <dbReference type="EMBL" id="MBO0612702.1"/>
    </source>
</evidence>
<reference evidence="1 3" key="1">
    <citation type="submission" date="2021-03" db="EMBL/GenBank/DDBJ databases">
        <title>Draft genome and methylome analysis of Thiotrix fructosivoruns ATCC 49748.</title>
        <authorList>
            <person name="Fomenkov A."/>
            <person name="Grabovich M.Y."/>
            <person name="Roberts R.J."/>
        </authorList>
    </citation>
    <scope>NUCLEOTIDE SEQUENCE [LARGE SCALE GENOMIC DNA]</scope>
    <source>
        <strain evidence="1 3">ATCC 49748</strain>
    </source>
</reference>
<dbReference type="Proteomes" id="UP000664466">
    <property type="component" value="Unassembled WGS sequence"/>
</dbReference>
<organism evidence="2">
    <name type="scientific">Thiothrix fructosivorans</name>
    <dbReference type="NCBI Taxonomy" id="111770"/>
    <lineage>
        <taxon>Bacteria</taxon>
        <taxon>Pseudomonadati</taxon>
        <taxon>Pseudomonadota</taxon>
        <taxon>Gammaproteobacteria</taxon>
        <taxon>Thiotrichales</taxon>
        <taxon>Thiotrichaceae</taxon>
        <taxon>Thiothrix</taxon>
    </lineage>
</organism>
<evidence type="ECO:0000313" key="2">
    <source>
        <dbReference type="EMBL" id="QTX11830.1"/>
    </source>
</evidence>
<dbReference type="EMBL" id="JAFMPM010000006">
    <property type="protein sequence ID" value="MBO0612702.1"/>
    <property type="molecule type" value="Genomic_DNA"/>
</dbReference>